<dbReference type="OrthoDB" id="206201at2759"/>
<dbReference type="PROSITE" id="PS51892">
    <property type="entry name" value="SUBTILASE"/>
    <property type="match status" value="1"/>
</dbReference>
<proteinExistence type="inferred from homology"/>
<dbReference type="EMBL" id="CAJVPJ010007029">
    <property type="protein sequence ID" value="CAG8673012.1"/>
    <property type="molecule type" value="Genomic_DNA"/>
</dbReference>
<organism evidence="6 7">
    <name type="scientific">Paraglomus occultum</name>
    <dbReference type="NCBI Taxonomy" id="144539"/>
    <lineage>
        <taxon>Eukaryota</taxon>
        <taxon>Fungi</taxon>
        <taxon>Fungi incertae sedis</taxon>
        <taxon>Mucoromycota</taxon>
        <taxon>Glomeromycotina</taxon>
        <taxon>Glomeromycetes</taxon>
        <taxon>Paraglomerales</taxon>
        <taxon>Paraglomeraceae</taxon>
        <taxon>Paraglomus</taxon>
    </lineage>
</organism>
<evidence type="ECO:0000313" key="7">
    <source>
        <dbReference type="Proteomes" id="UP000789572"/>
    </source>
</evidence>
<dbReference type="Proteomes" id="UP000789572">
    <property type="component" value="Unassembled WGS sequence"/>
</dbReference>
<protein>
    <submittedName>
        <fullName evidence="6">550_t:CDS:1</fullName>
    </submittedName>
</protein>
<dbReference type="SUPFAM" id="SSF52743">
    <property type="entry name" value="Subtilisin-like"/>
    <property type="match status" value="1"/>
</dbReference>
<feature type="domain" description="Peptidase S8/S53" evidence="5">
    <location>
        <begin position="17"/>
        <end position="52"/>
    </location>
</feature>
<dbReference type="Pfam" id="PF00082">
    <property type="entry name" value="Peptidase_S8"/>
    <property type="match status" value="1"/>
</dbReference>
<evidence type="ECO:0000259" key="5">
    <source>
        <dbReference type="Pfam" id="PF00082"/>
    </source>
</evidence>
<dbReference type="InterPro" id="IPR000209">
    <property type="entry name" value="Peptidase_S8/S53_dom"/>
</dbReference>
<dbReference type="Gene3D" id="3.40.50.200">
    <property type="entry name" value="Peptidase S8/S53 domain"/>
    <property type="match status" value="1"/>
</dbReference>
<dbReference type="InterPro" id="IPR023828">
    <property type="entry name" value="Peptidase_S8_Ser-AS"/>
</dbReference>
<dbReference type="AlphaFoldDB" id="A0A9N9HG69"/>
<dbReference type="InterPro" id="IPR036852">
    <property type="entry name" value="Peptidase_S8/S53_dom_sf"/>
</dbReference>
<feature type="non-terminal residue" evidence="6">
    <location>
        <position position="1"/>
    </location>
</feature>
<accession>A0A9N9HG69</accession>
<dbReference type="GO" id="GO:0004252">
    <property type="term" value="F:serine-type endopeptidase activity"/>
    <property type="evidence" value="ECO:0007669"/>
    <property type="project" value="InterPro"/>
</dbReference>
<dbReference type="GO" id="GO:0006508">
    <property type="term" value="P:proteolysis"/>
    <property type="evidence" value="ECO:0007669"/>
    <property type="project" value="UniProtKB-KW"/>
</dbReference>
<keyword evidence="1" id="KW-0645">Protease</keyword>
<gene>
    <name evidence="6" type="ORF">POCULU_LOCUS11077</name>
</gene>
<sequence>GVNVLSAFIGSPDATRILQGTSMASPHVAGLSAYILGLSPSRLTPTQVRDKIFFWGTRGIVNDAGTDSPNLLAFNGYNLGIPI</sequence>
<keyword evidence="3" id="KW-0720">Serine protease</keyword>
<dbReference type="PROSITE" id="PS00138">
    <property type="entry name" value="SUBTILASE_SER"/>
    <property type="match status" value="1"/>
</dbReference>
<evidence type="ECO:0000256" key="2">
    <source>
        <dbReference type="ARBA" id="ARBA00022801"/>
    </source>
</evidence>
<evidence type="ECO:0000256" key="3">
    <source>
        <dbReference type="ARBA" id="ARBA00022825"/>
    </source>
</evidence>
<comment type="similarity">
    <text evidence="4">Belongs to the peptidase S8 family.</text>
</comment>
<keyword evidence="2" id="KW-0378">Hydrolase</keyword>
<evidence type="ECO:0000256" key="4">
    <source>
        <dbReference type="PROSITE-ProRule" id="PRU01240"/>
    </source>
</evidence>
<name>A0A9N9HG69_9GLOM</name>
<evidence type="ECO:0000256" key="1">
    <source>
        <dbReference type="ARBA" id="ARBA00022670"/>
    </source>
</evidence>
<reference evidence="6" key="1">
    <citation type="submission" date="2021-06" db="EMBL/GenBank/DDBJ databases">
        <authorList>
            <person name="Kallberg Y."/>
            <person name="Tangrot J."/>
            <person name="Rosling A."/>
        </authorList>
    </citation>
    <scope>NUCLEOTIDE SEQUENCE</scope>
    <source>
        <strain evidence="6">IA702</strain>
    </source>
</reference>
<comment type="caution">
    <text evidence="4">Lacks conserved residue(s) required for the propagation of feature annotation.</text>
</comment>
<keyword evidence="7" id="KW-1185">Reference proteome</keyword>
<comment type="caution">
    <text evidence="6">The sequence shown here is derived from an EMBL/GenBank/DDBJ whole genome shotgun (WGS) entry which is preliminary data.</text>
</comment>
<evidence type="ECO:0000313" key="6">
    <source>
        <dbReference type="EMBL" id="CAG8673012.1"/>
    </source>
</evidence>